<name>A0AA87CVU5_PROST</name>
<accession>A0AA87CVU5</accession>
<evidence type="ECO:0000313" key="3">
    <source>
        <dbReference type="Proteomes" id="UP000004506"/>
    </source>
</evidence>
<dbReference type="Proteomes" id="UP000004506">
    <property type="component" value="Unassembled WGS sequence"/>
</dbReference>
<reference evidence="2 3" key="3">
    <citation type="submission" date="2008-05" db="EMBL/GenBank/DDBJ databases">
        <authorList>
            <person name="Fulton L."/>
            <person name="Clifton S."/>
            <person name="Fulton B."/>
            <person name="Xu J."/>
            <person name="Minx P."/>
            <person name="Pepin K.H."/>
            <person name="Johnson M."/>
            <person name="Thiruvilangam P."/>
            <person name="Bhonagiri V."/>
            <person name="Nash W.E."/>
            <person name="Mardis E.R."/>
            <person name="Wilson R.K."/>
        </authorList>
    </citation>
    <scope>NUCLEOTIDE SEQUENCE [LARGE SCALE GENOMIC DNA]</scope>
    <source>
        <strain evidence="2 3">ATCC 25827</strain>
    </source>
</reference>
<evidence type="ECO:0000256" key="1">
    <source>
        <dbReference type="SAM" id="Phobius"/>
    </source>
</evidence>
<sequence>MTKTARRSQPKLIRAMLRHNHPVTLKIPIPLGFFLTFLF</sequence>
<gene>
    <name evidence="2" type="ORF">PROSTU_00989</name>
</gene>
<evidence type="ECO:0000313" key="2">
    <source>
        <dbReference type="EMBL" id="EDU61008.1"/>
    </source>
</evidence>
<keyword evidence="1" id="KW-0812">Transmembrane</keyword>
<feature type="transmembrane region" description="Helical" evidence="1">
    <location>
        <begin position="21"/>
        <end position="38"/>
    </location>
</feature>
<organism evidence="2 3">
    <name type="scientific">Providencia stuartii ATCC 25827</name>
    <dbReference type="NCBI Taxonomy" id="471874"/>
    <lineage>
        <taxon>Bacteria</taxon>
        <taxon>Pseudomonadati</taxon>
        <taxon>Pseudomonadota</taxon>
        <taxon>Gammaproteobacteria</taxon>
        <taxon>Enterobacterales</taxon>
        <taxon>Morganellaceae</taxon>
        <taxon>Providencia</taxon>
    </lineage>
</organism>
<proteinExistence type="predicted"/>
<keyword evidence="1" id="KW-0472">Membrane</keyword>
<dbReference type="AlphaFoldDB" id="A0AA87CVU5"/>
<protein>
    <submittedName>
        <fullName evidence="2">Uncharacterized protein</fullName>
    </submittedName>
</protein>
<reference evidence="3" key="2">
    <citation type="submission" date="2008-04" db="EMBL/GenBank/DDBJ databases">
        <title>Draft genome sequence of Providencia stuartii(ATCC 25827).</title>
        <authorList>
            <person name="Sudarsanam P."/>
            <person name="Ley R."/>
            <person name="Guruge J."/>
            <person name="Turnbaugh P.J."/>
            <person name="Mahowald M."/>
            <person name="Liep D."/>
            <person name="Gordon J."/>
        </authorList>
    </citation>
    <scope>NUCLEOTIDE SEQUENCE [LARGE SCALE GENOMIC DNA]</scope>
    <source>
        <strain evidence="3">ATCC 25827</strain>
    </source>
</reference>
<reference evidence="3" key="1">
    <citation type="submission" date="2008-04" db="EMBL/GenBank/DDBJ databases">
        <title>Draft genome sequence of Providencia stuartii (ATCC 25827).</title>
        <authorList>
            <person name="Sudarsanam P."/>
            <person name="Ley R."/>
            <person name="Guruge J."/>
            <person name="Turnbaugh P.J."/>
            <person name="Mahowald M."/>
            <person name="Liep D."/>
            <person name="Gordon J."/>
        </authorList>
    </citation>
    <scope>NUCLEOTIDE SEQUENCE [LARGE SCALE GENOMIC DNA]</scope>
    <source>
        <strain evidence="3">ATCC 25827</strain>
    </source>
</reference>
<dbReference type="EMBL" id="ABJD02000085">
    <property type="protein sequence ID" value="EDU61008.1"/>
    <property type="molecule type" value="Genomic_DNA"/>
</dbReference>
<keyword evidence="1" id="KW-1133">Transmembrane helix</keyword>
<comment type="caution">
    <text evidence="2">The sequence shown here is derived from an EMBL/GenBank/DDBJ whole genome shotgun (WGS) entry which is preliminary data.</text>
</comment>